<reference evidence="7 8" key="1">
    <citation type="journal article" date="2018" name="Mar. Genomics">
        <title>Complete genome sequence of Marinifilaceae bacterium strain SPP2, isolated from the Antarctic marine sediment.</title>
        <authorList>
            <person name="Watanabe M."/>
            <person name="Kojima H."/>
            <person name="Fukui M."/>
        </authorList>
    </citation>
    <scope>NUCLEOTIDE SEQUENCE [LARGE SCALE GENOMIC DNA]</scope>
    <source>
        <strain evidence="7 8">SPP2</strain>
    </source>
</reference>
<dbReference type="PANTHER" id="PTHR30346:SF26">
    <property type="entry name" value="HYDROGEN PEROXIDE-INDUCIBLE GENES ACTIVATOR"/>
    <property type="match status" value="1"/>
</dbReference>
<dbReference type="InterPro" id="IPR005119">
    <property type="entry name" value="LysR_subst-bd"/>
</dbReference>
<dbReference type="PRINTS" id="PR00039">
    <property type="entry name" value="HTHLYSR"/>
</dbReference>
<evidence type="ECO:0000313" key="7">
    <source>
        <dbReference type="EMBL" id="BAX82090.1"/>
    </source>
</evidence>
<dbReference type="PANTHER" id="PTHR30346">
    <property type="entry name" value="TRANSCRIPTIONAL DUAL REGULATOR HCAR-RELATED"/>
    <property type="match status" value="1"/>
</dbReference>
<dbReference type="Pfam" id="PF00126">
    <property type="entry name" value="HTH_1"/>
    <property type="match status" value="1"/>
</dbReference>
<dbReference type="KEGG" id="mbas:ALGA_3798"/>
<evidence type="ECO:0000256" key="5">
    <source>
        <dbReference type="ARBA" id="ARBA00023163"/>
    </source>
</evidence>
<keyword evidence="2" id="KW-0805">Transcription regulation</keyword>
<evidence type="ECO:0000259" key="6">
    <source>
        <dbReference type="PROSITE" id="PS50931"/>
    </source>
</evidence>
<dbReference type="AlphaFoldDB" id="A0A1Y1CP88"/>
<protein>
    <submittedName>
        <fullName evidence="7">DNA-binding transcriptional regulator OxyR</fullName>
    </submittedName>
</protein>
<evidence type="ECO:0000256" key="1">
    <source>
        <dbReference type="ARBA" id="ARBA00009437"/>
    </source>
</evidence>
<keyword evidence="3 7" id="KW-0238">DNA-binding</keyword>
<dbReference type="PROSITE" id="PS50931">
    <property type="entry name" value="HTH_LYSR"/>
    <property type="match status" value="1"/>
</dbReference>
<evidence type="ECO:0000256" key="4">
    <source>
        <dbReference type="ARBA" id="ARBA00023159"/>
    </source>
</evidence>
<dbReference type="SUPFAM" id="SSF53850">
    <property type="entry name" value="Periplasmic binding protein-like II"/>
    <property type="match status" value="1"/>
</dbReference>
<evidence type="ECO:0000313" key="8">
    <source>
        <dbReference type="Proteomes" id="UP000218267"/>
    </source>
</evidence>
<dbReference type="RefSeq" id="WP_096432096.1">
    <property type="nucleotide sequence ID" value="NZ_AP018042.1"/>
</dbReference>
<comment type="similarity">
    <text evidence="1">Belongs to the LysR transcriptional regulatory family.</text>
</comment>
<name>A0A1Y1CP88_9BACT</name>
<dbReference type="InterPro" id="IPR000847">
    <property type="entry name" value="LysR_HTH_N"/>
</dbReference>
<sequence>MTLKQLKYALALGRLGSYIGVAKSMGVSQPAVSLQIQALEEELGIILFDRSTKSVEPTLNGIAFLEKAQSLVTESRQLEDFAILLSEEIQGDVCLGIIPTLSPFLVPLFIDDLNKRYPKIKLKIQEAITEDILRGIKNGTFHGGILSTPIKLKSNLVLDPLFYERFYLYVSDKHELYSQDEIDIKKLDYSDVWLLKEGNCFMDQVTNICSIQPNSNGNFVYESNNIDALRRIVEYKGGVTFLPELSTLMIPSEQEEMIKVIKGKKRVREVTMVSLKTEVRRNLLNVISQVIKDSVPSQMLSWEDKEIVKTNFVEK</sequence>
<keyword evidence="5" id="KW-0804">Transcription</keyword>
<dbReference type="Gene3D" id="3.40.190.10">
    <property type="entry name" value="Periplasmic binding protein-like II"/>
    <property type="match status" value="2"/>
</dbReference>
<proteinExistence type="inferred from homology"/>
<dbReference type="InterPro" id="IPR036388">
    <property type="entry name" value="WH-like_DNA-bd_sf"/>
</dbReference>
<dbReference type="Gene3D" id="1.10.10.10">
    <property type="entry name" value="Winged helix-like DNA-binding domain superfamily/Winged helix DNA-binding domain"/>
    <property type="match status" value="1"/>
</dbReference>
<dbReference type="GO" id="GO:0003677">
    <property type="term" value="F:DNA binding"/>
    <property type="evidence" value="ECO:0007669"/>
    <property type="project" value="UniProtKB-KW"/>
</dbReference>
<dbReference type="GO" id="GO:0032993">
    <property type="term" value="C:protein-DNA complex"/>
    <property type="evidence" value="ECO:0007669"/>
    <property type="project" value="TreeGrafter"/>
</dbReference>
<reference evidence="8" key="2">
    <citation type="journal article" date="2020" name="Antonie Van Leeuwenhoek">
        <title>Labilibaculum antarcticum sp. nov., a novel facultative anaerobic, psychrotorelant bacterium isolated from marine sediment of Antarctica.</title>
        <authorList>
            <person name="Watanabe M."/>
            <person name="Kojima H."/>
            <person name="Fukui M."/>
        </authorList>
    </citation>
    <scope>NUCLEOTIDE SEQUENCE [LARGE SCALE GENOMIC DNA]</scope>
    <source>
        <strain evidence="8">SPP2</strain>
    </source>
</reference>
<feature type="domain" description="HTH lysR-type" evidence="6">
    <location>
        <begin position="1"/>
        <end position="58"/>
    </location>
</feature>
<dbReference type="Proteomes" id="UP000218267">
    <property type="component" value="Chromosome"/>
</dbReference>
<dbReference type="OrthoDB" id="9803735at2"/>
<keyword evidence="8" id="KW-1185">Reference proteome</keyword>
<dbReference type="InterPro" id="IPR036390">
    <property type="entry name" value="WH_DNA-bd_sf"/>
</dbReference>
<evidence type="ECO:0000256" key="3">
    <source>
        <dbReference type="ARBA" id="ARBA00023125"/>
    </source>
</evidence>
<dbReference type="Pfam" id="PF03466">
    <property type="entry name" value="LysR_substrate"/>
    <property type="match status" value="1"/>
</dbReference>
<dbReference type="GO" id="GO:0003700">
    <property type="term" value="F:DNA-binding transcription factor activity"/>
    <property type="evidence" value="ECO:0007669"/>
    <property type="project" value="InterPro"/>
</dbReference>
<dbReference type="EMBL" id="AP018042">
    <property type="protein sequence ID" value="BAX82090.1"/>
    <property type="molecule type" value="Genomic_DNA"/>
</dbReference>
<gene>
    <name evidence="7" type="ORF">ALGA_3798</name>
</gene>
<accession>A0A1Y1CP88</accession>
<dbReference type="SUPFAM" id="SSF46785">
    <property type="entry name" value="Winged helix' DNA-binding domain"/>
    <property type="match status" value="1"/>
</dbReference>
<keyword evidence="4" id="KW-0010">Activator</keyword>
<evidence type="ECO:0000256" key="2">
    <source>
        <dbReference type="ARBA" id="ARBA00023015"/>
    </source>
</evidence>
<organism evidence="7 8">
    <name type="scientific">Labilibaculum antarcticum</name>
    <dbReference type="NCBI Taxonomy" id="1717717"/>
    <lineage>
        <taxon>Bacteria</taxon>
        <taxon>Pseudomonadati</taxon>
        <taxon>Bacteroidota</taxon>
        <taxon>Bacteroidia</taxon>
        <taxon>Marinilabiliales</taxon>
        <taxon>Marinifilaceae</taxon>
        <taxon>Labilibaculum</taxon>
    </lineage>
</organism>